<dbReference type="AlphaFoldDB" id="A0A327S9H0"/>
<organism evidence="2 3">
    <name type="scientific">Pedobacter cryoconitis</name>
    <dbReference type="NCBI Taxonomy" id="188932"/>
    <lineage>
        <taxon>Bacteria</taxon>
        <taxon>Pseudomonadati</taxon>
        <taxon>Bacteroidota</taxon>
        <taxon>Sphingobacteriia</taxon>
        <taxon>Sphingobacteriales</taxon>
        <taxon>Sphingobacteriaceae</taxon>
        <taxon>Pedobacter</taxon>
    </lineage>
</organism>
<dbReference type="InterPro" id="IPR016040">
    <property type="entry name" value="NAD(P)-bd_dom"/>
</dbReference>
<dbReference type="Gene3D" id="3.40.50.720">
    <property type="entry name" value="NAD(P)-binding Rossmann-like Domain"/>
    <property type="match status" value="1"/>
</dbReference>
<dbReference type="InterPro" id="IPR036291">
    <property type="entry name" value="NAD(P)-bd_dom_sf"/>
</dbReference>
<evidence type="ECO:0000259" key="1">
    <source>
        <dbReference type="Pfam" id="PF13460"/>
    </source>
</evidence>
<dbReference type="InterPro" id="IPR051606">
    <property type="entry name" value="Polyketide_Oxido-like"/>
</dbReference>
<evidence type="ECO:0000313" key="3">
    <source>
        <dbReference type="Proteomes" id="UP000249754"/>
    </source>
</evidence>
<sequence>MSRKILILGATGRTGKYAIPLALEKGYQVVALVRNPSKIAIQHDGLTIVEGLPANIDDIRKAMKGCDAVLSLLSPLTRGEAISFRKINAPRVLEKSMANVVQVMNEYGVKRILILSSVGVGNSWKYTPWYVKLLVRLTNFKVIFADHNAQEDLIQASGTTWTIARPAGLNENDTIGTLAVSYDHTPKPFQMSRKLLAKFFIDNLYSEDFIHKMPMLSEK</sequence>
<dbReference type="GO" id="GO:0042602">
    <property type="term" value="F:riboflavin reductase (NADPH) activity"/>
    <property type="evidence" value="ECO:0007669"/>
    <property type="project" value="TreeGrafter"/>
</dbReference>
<dbReference type="OrthoDB" id="9790734at2"/>
<dbReference type="PANTHER" id="PTHR43355:SF2">
    <property type="entry name" value="FLAVIN REDUCTASE (NADPH)"/>
    <property type="match status" value="1"/>
</dbReference>
<dbReference type="PANTHER" id="PTHR43355">
    <property type="entry name" value="FLAVIN REDUCTASE (NADPH)"/>
    <property type="match status" value="1"/>
</dbReference>
<protein>
    <submittedName>
        <fullName evidence="2">Putative NADH-flavin reductase</fullName>
    </submittedName>
</protein>
<dbReference type="Pfam" id="PF13460">
    <property type="entry name" value="NAD_binding_10"/>
    <property type="match status" value="1"/>
</dbReference>
<gene>
    <name evidence="2" type="ORF">LY11_04325</name>
</gene>
<name>A0A327S9H0_9SPHI</name>
<dbReference type="GO" id="GO:0004074">
    <property type="term" value="F:biliverdin reductase [NAD(P)H] activity"/>
    <property type="evidence" value="ECO:0007669"/>
    <property type="project" value="TreeGrafter"/>
</dbReference>
<proteinExistence type="predicted"/>
<reference evidence="2 3" key="1">
    <citation type="submission" date="2018-06" db="EMBL/GenBank/DDBJ databases">
        <title>Genomic Encyclopedia of Archaeal and Bacterial Type Strains, Phase II (KMG-II): from individual species to whole genera.</title>
        <authorList>
            <person name="Goeker M."/>
        </authorList>
    </citation>
    <scope>NUCLEOTIDE SEQUENCE [LARGE SCALE GENOMIC DNA]</scope>
    <source>
        <strain evidence="2 3">DSM 14825</strain>
    </source>
</reference>
<dbReference type="SUPFAM" id="SSF51735">
    <property type="entry name" value="NAD(P)-binding Rossmann-fold domains"/>
    <property type="match status" value="1"/>
</dbReference>
<accession>A0A327S9H0</accession>
<dbReference type="EMBL" id="QLLR01000030">
    <property type="protein sequence ID" value="RAJ24604.1"/>
    <property type="molecule type" value="Genomic_DNA"/>
</dbReference>
<comment type="caution">
    <text evidence="2">The sequence shown here is derived from an EMBL/GenBank/DDBJ whole genome shotgun (WGS) entry which is preliminary data.</text>
</comment>
<dbReference type="RefSeq" id="WP_111635682.1">
    <property type="nucleotide sequence ID" value="NZ_QLLR01000030.1"/>
</dbReference>
<feature type="domain" description="NAD(P)-binding" evidence="1">
    <location>
        <begin position="9"/>
        <end position="204"/>
    </location>
</feature>
<evidence type="ECO:0000313" key="2">
    <source>
        <dbReference type="EMBL" id="RAJ24604.1"/>
    </source>
</evidence>
<dbReference type="Proteomes" id="UP000249754">
    <property type="component" value="Unassembled WGS sequence"/>
</dbReference>